<accession>A0A517SWG2</accession>
<sequence>MTFFPAPARPMRQGNAVGKWHVKTGIGVGLHRFGEPAGSPFISWDKWSSVGDKVTKQADQYGPIALEMGETGAVKTFCCEPEKFCLSPILQPAISC</sequence>
<keyword evidence="2" id="KW-1185">Reference proteome</keyword>
<gene>
    <name evidence="1" type="ORF">SV7mr_29460</name>
</gene>
<dbReference type="EMBL" id="CP036272">
    <property type="protein sequence ID" value="QDT60423.1"/>
    <property type="molecule type" value="Genomic_DNA"/>
</dbReference>
<evidence type="ECO:0000313" key="2">
    <source>
        <dbReference type="Proteomes" id="UP000315003"/>
    </source>
</evidence>
<dbReference type="Proteomes" id="UP000315003">
    <property type="component" value="Chromosome"/>
</dbReference>
<name>A0A517SWG2_9BACT</name>
<proteinExistence type="predicted"/>
<reference evidence="1 2" key="1">
    <citation type="submission" date="2019-02" db="EMBL/GenBank/DDBJ databases">
        <title>Deep-cultivation of Planctomycetes and their phenomic and genomic characterization uncovers novel biology.</title>
        <authorList>
            <person name="Wiegand S."/>
            <person name="Jogler M."/>
            <person name="Boedeker C."/>
            <person name="Pinto D."/>
            <person name="Vollmers J."/>
            <person name="Rivas-Marin E."/>
            <person name="Kohn T."/>
            <person name="Peeters S.H."/>
            <person name="Heuer A."/>
            <person name="Rast P."/>
            <person name="Oberbeckmann S."/>
            <person name="Bunk B."/>
            <person name="Jeske O."/>
            <person name="Meyerdierks A."/>
            <person name="Storesund J.E."/>
            <person name="Kallscheuer N."/>
            <person name="Luecker S."/>
            <person name="Lage O.M."/>
            <person name="Pohl T."/>
            <person name="Merkel B.J."/>
            <person name="Hornburger P."/>
            <person name="Mueller R.-W."/>
            <person name="Bruemmer F."/>
            <person name="Labrenz M."/>
            <person name="Spormann A.M."/>
            <person name="Op den Camp H."/>
            <person name="Overmann J."/>
            <person name="Amann R."/>
            <person name="Jetten M.S.M."/>
            <person name="Mascher T."/>
            <person name="Medema M.H."/>
            <person name="Devos D.P."/>
            <person name="Kaster A.-K."/>
            <person name="Ovreas L."/>
            <person name="Rohde M."/>
            <person name="Galperin M.Y."/>
            <person name="Jogler C."/>
        </authorList>
    </citation>
    <scope>NUCLEOTIDE SEQUENCE [LARGE SCALE GENOMIC DNA]</scope>
    <source>
        <strain evidence="1 2">SV_7m_r</strain>
    </source>
</reference>
<protein>
    <submittedName>
        <fullName evidence="1">Uncharacterized protein</fullName>
    </submittedName>
</protein>
<dbReference type="AlphaFoldDB" id="A0A517SWG2"/>
<organism evidence="1 2">
    <name type="scientific">Stieleria bergensis</name>
    <dbReference type="NCBI Taxonomy" id="2528025"/>
    <lineage>
        <taxon>Bacteria</taxon>
        <taxon>Pseudomonadati</taxon>
        <taxon>Planctomycetota</taxon>
        <taxon>Planctomycetia</taxon>
        <taxon>Pirellulales</taxon>
        <taxon>Pirellulaceae</taxon>
        <taxon>Stieleria</taxon>
    </lineage>
</organism>
<evidence type="ECO:0000313" key="1">
    <source>
        <dbReference type="EMBL" id="QDT60423.1"/>
    </source>
</evidence>